<comment type="caution">
    <text evidence="1">The sequence shown here is derived from an EMBL/GenBank/DDBJ whole genome shotgun (WGS) entry which is preliminary data.</text>
</comment>
<dbReference type="InterPro" id="IPR050816">
    <property type="entry name" value="Flavin-dep_Halogenase_NPB"/>
</dbReference>
<keyword evidence="2" id="KW-1185">Reference proteome</keyword>
<dbReference type="AlphaFoldDB" id="A0A561PQZ4"/>
<gene>
    <name evidence="1" type="ORF">FHW36_104183</name>
</gene>
<dbReference type="Proteomes" id="UP000320811">
    <property type="component" value="Unassembled WGS sequence"/>
</dbReference>
<protein>
    <submittedName>
        <fullName evidence="1">Flavin-dependent dehydrogenase</fullName>
    </submittedName>
</protein>
<dbReference type="EMBL" id="VIWO01000004">
    <property type="protein sequence ID" value="TWF40501.1"/>
    <property type="molecule type" value="Genomic_DNA"/>
</dbReference>
<dbReference type="InterPro" id="IPR006905">
    <property type="entry name" value="Flavin_halogenase"/>
</dbReference>
<reference evidence="1 2" key="1">
    <citation type="submission" date="2019-06" db="EMBL/GenBank/DDBJ databases">
        <title>Sorghum-associated microbial communities from plants grown in Nebraska, USA.</title>
        <authorList>
            <person name="Schachtman D."/>
        </authorList>
    </citation>
    <scope>NUCLEOTIDE SEQUENCE [LARGE SCALE GENOMIC DNA]</scope>
    <source>
        <strain evidence="1 2">1209</strain>
    </source>
</reference>
<evidence type="ECO:0000313" key="2">
    <source>
        <dbReference type="Proteomes" id="UP000320811"/>
    </source>
</evidence>
<dbReference type="Pfam" id="PF04820">
    <property type="entry name" value="Trp_halogenase"/>
    <property type="match status" value="2"/>
</dbReference>
<sequence length="484" mass="54096">MDTFDILILGAGPAGTCAALRLLALGYRVAMTESAAFPRHQVGESLSPGIHNLFDYLDATALLQQPHCQHQLPAQVIWESTTPFQLTPQLRGHGVMVNRGLLDKDLLKLAVARGLHLLQPARYEKRIRHAQHWEVQVRLPERRITVHSRFVLDARGRQGITQSEKLITAPPMVALWSHVDTGQMPAATCVEAVAEGWLWGAPTSDNQYRVMAFVDPNSLQQQPAAIVYEQLLRETKLFRVPALPERLQSCPVTAYAHIQPWRNEWLQLGEAAFAIDPLSSTGVEKAMRFSLQATIAVNTVLKGGDAVMAQQFYEEKLLESVVHHTQWTRQYYAKGWPGAMHAFWKERSVPHLPEKITTTPFSQQLSDALQQTTTPLPPTAAGNNQAPNLLKLWPGSIQLSPAIKYVTTSCVVDDCLQLKTAIRHPNLQRDIAFLDAVEIYPLLQMVPAISTFGMLVTTWSKQVPFPLAAKMAVFLWDKEILCPQ</sequence>
<proteinExistence type="predicted"/>
<dbReference type="GO" id="GO:0004497">
    <property type="term" value="F:monooxygenase activity"/>
    <property type="evidence" value="ECO:0007669"/>
    <property type="project" value="InterPro"/>
</dbReference>
<dbReference type="Gene3D" id="3.30.9.100">
    <property type="match status" value="1"/>
</dbReference>
<dbReference type="Gene3D" id="3.50.50.60">
    <property type="entry name" value="FAD/NAD(P)-binding domain"/>
    <property type="match status" value="1"/>
</dbReference>
<dbReference type="InterPro" id="IPR036188">
    <property type="entry name" value="FAD/NAD-bd_sf"/>
</dbReference>
<organism evidence="1 2">
    <name type="scientific">Chitinophaga polysaccharea</name>
    <dbReference type="NCBI Taxonomy" id="1293035"/>
    <lineage>
        <taxon>Bacteria</taxon>
        <taxon>Pseudomonadati</taxon>
        <taxon>Bacteroidota</taxon>
        <taxon>Chitinophagia</taxon>
        <taxon>Chitinophagales</taxon>
        <taxon>Chitinophagaceae</taxon>
        <taxon>Chitinophaga</taxon>
    </lineage>
</organism>
<dbReference type="SUPFAM" id="SSF51905">
    <property type="entry name" value="FAD/NAD(P)-binding domain"/>
    <property type="match status" value="1"/>
</dbReference>
<dbReference type="PANTHER" id="PTHR43747:SF1">
    <property type="entry name" value="SLR1998 PROTEIN"/>
    <property type="match status" value="1"/>
</dbReference>
<evidence type="ECO:0000313" key="1">
    <source>
        <dbReference type="EMBL" id="TWF40501.1"/>
    </source>
</evidence>
<dbReference type="PANTHER" id="PTHR43747">
    <property type="entry name" value="FAD-BINDING PROTEIN"/>
    <property type="match status" value="1"/>
</dbReference>
<name>A0A561PQZ4_9BACT</name>
<accession>A0A561PQZ4</accession>
<dbReference type="RefSeq" id="WP_186452471.1">
    <property type="nucleotide sequence ID" value="NZ_VIWO01000004.1"/>
</dbReference>